<gene>
    <name evidence="2" type="ORF">FHS88_003861</name>
</gene>
<protein>
    <recommendedName>
        <fullName evidence="4">Bacteriophage-related protein</fullName>
    </recommendedName>
</protein>
<feature type="region of interest" description="Disordered" evidence="1">
    <location>
        <begin position="135"/>
        <end position="154"/>
    </location>
</feature>
<dbReference type="RefSeq" id="WP_249118045.1">
    <property type="nucleotide sequence ID" value="NZ_JAAEDJ010000123.1"/>
</dbReference>
<reference evidence="2 3" key="1">
    <citation type="submission" date="2020-08" db="EMBL/GenBank/DDBJ databases">
        <title>Genomic Encyclopedia of Type Strains, Phase IV (KMG-IV): sequencing the most valuable type-strain genomes for metagenomic binning, comparative biology and taxonomic classification.</title>
        <authorList>
            <person name="Goeker M."/>
        </authorList>
    </citation>
    <scope>NUCLEOTIDE SEQUENCE [LARGE SCALE GENOMIC DNA]</scope>
    <source>
        <strain evidence="2 3">DSM 25895</strain>
    </source>
</reference>
<sequence>MTMATSITVRVPLAIRRRPGRKTVVTPVPDGGEAAVPTRADTALVKALARAHRWQHLLEEGRYASISEMATAERIDRGYLGRILQLTLLAPDIVEAILDGRQPDGLTLPVFLAPLPSTWAEQRLVVRSDRGAASRLTRVRPSPSGTAACAPSPR</sequence>
<name>A0A840XWY3_9PROT</name>
<evidence type="ECO:0000256" key="1">
    <source>
        <dbReference type="SAM" id="MobiDB-lite"/>
    </source>
</evidence>
<dbReference type="Proteomes" id="UP000562254">
    <property type="component" value="Unassembled WGS sequence"/>
</dbReference>
<accession>A0A840XWY3</accession>
<dbReference type="Gene3D" id="1.10.10.2830">
    <property type="match status" value="1"/>
</dbReference>
<evidence type="ECO:0008006" key="4">
    <source>
        <dbReference type="Google" id="ProtNLM"/>
    </source>
</evidence>
<evidence type="ECO:0000313" key="2">
    <source>
        <dbReference type="EMBL" id="MBB5691700.1"/>
    </source>
</evidence>
<organism evidence="2 3">
    <name type="scientific">Neoroseomonas alkaliterrae</name>
    <dbReference type="NCBI Taxonomy" id="1452450"/>
    <lineage>
        <taxon>Bacteria</taxon>
        <taxon>Pseudomonadati</taxon>
        <taxon>Pseudomonadota</taxon>
        <taxon>Alphaproteobacteria</taxon>
        <taxon>Acetobacterales</taxon>
        <taxon>Acetobacteraceae</taxon>
        <taxon>Neoroseomonas</taxon>
    </lineage>
</organism>
<dbReference type="EMBL" id="JACIJE010000016">
    <property type="protein sequence ID" value="MBB5691700.1"/>
    <property type="molecule type" value="Genomic_DNA"/>
</dbReference>
<dbReference type="AlphaFoldDB" id="A0A840XWY3"/>
<comment type="caution">
    <text evidence="2">The sequence shown here is derived from an EMBL/GenBank/DDBJ whole genome shotgun (WGS) entry which is preliminary data.</text>
</comment>
<evidence type="ECO:0000313" key="3">
    <source>
        <dbReference type="Proteomes" id="UP000562254"/>
    </source>
</evidence>
<dbReference type="SUPFAM" id="SSF109709">
    <property type="entry name" value="KorB DNA-binding domain-like"/>
    <property type="match status" value="1"/>
</dbReference>
<proteinExistence type="predicted"/>
<keyword evidence="3" id="KW-1185">Reference proteome</keyword>